<evidence type="ECO:0000259" key="7">
    <source>
        <dbReference type="Pfam" id="PF00892"/>
    </source>
</evidence>
<evidence type="ECO:0000256" key="5">
    <source>
        <dbReference type="ARBA" id="ARBA00023136"/>
    </source>
</evidence>
<evidence type="ECO:0000313" key="8">
    <source>
        <dbReference type="EMBL" id="MXV16592.1"/>
    </source>
</evidence>
<organism evidence="8 9">
    <name type="scientific">Hufsiella ginkgonis</name>
    <dbReference type="NCBI Taxonomy" id="2695274"/>
    <lineage>
        <taxon>Bacteria</taxon>
        <taxon>Pseudomonadati</taxon>
        <taxon>Bacteroidota</taxon>
        <taxon>Sphingobacteriia</taxon>
        <taxon>Sphingobacteriales</taxon>
        <taxon>Sphingobacteriaceae</taxon>
        <taxon>Hufsiella</taxon>
    </lineage>
</organism>
<reference evidence="8 9" key="1">
    <citation type="submission" date="2019-11" db="EMBL/GenBank/DDBJ databases">
        <title>Pedobacter sp. HMF7056 Genome sequencing and assembly.</title>
        <authorList>
            <person name="Kang H."/>
            <person name="Kim H."/>
            <person name="Joh K."/>
        </authorList>
    </citation>
    <scope>NUCLEOTIDE SEQUENCE [LARGE SCALE GENOMIC DNA]</scope>
    <source>
        <strain evidence="8 9">HMF7056</strain>
    </source>
</reference>
<accession>A0A7K1Y070</accession>
<dbReference type="SUPFAM" id="SSF103481">
    <property type="entry name" value="Multidrug resistance efflux transporter EmrE"/>
    <property type="match status" value="2"/>
</dbReference>
<dbReference type="RefSeq" id="WP_160907574.1">
    <property type="nucleotide sequence ID" value="NZ_WVHS01000003.1"/>
</dbReference>
<keyword evidence="3 6" id="KW-0812">Transmembrane</keyword>
<evidence type="ECO:0000256" key="3">
    <source>
        <dbReference type="ARBA" id="ARBA00022692"/>
    </source>
</evidence>
<feature type="domain" description="EamA" evidence="7">
    <location>
        <begin position="165"/>
        <end position="301"/>
    </location>
</feature>
<gene>
    <name evidence="8" type="ORF">GS398_14920</name>
</gene>
<feature type="transmembrane region" description="Helical" evidence="6">
    <location>
        <begin position="73"/>
        <end position="93"/>
    </location>
</feature>
<feature type="transmembrane region" description="Helical" evidence="6">
    <location>
        <begin position="228"/>
        <end position="250"/>
    </location>
</feature>
<evidence type="ECO:0000256" key="1">
    <source>
        <dbReference type="ARBA" id="ARBA00004141"/>
    </source>
</evidence>
<comment type="caution">
    <text evidence="8">The sequence shown here is derived from an EMBL/GenBank/DDBJ whole genome shotgun (WGS) entry which is preliminary data.</text>
</comment>
<dbReference type="InterPro" id="IPR050638">
    <property type="entry name" value="AA-Vitamin_Transporters"/>
</dbReference>
<keyword evidence="5 6" id="KW-0472">Membrane</keyword>
<dbReference type="InterPro" id="IPR000620">
    <property type="entry name" value="EamA_dom"/>
</dbReference>
<feature type="transmembrane region" description="Helical" evidence="6">
    <location>
        <begin position="193"/>
        <end position="213"/>
    </location>
</feature>
<dbReference type="GO" id="GO:0016020">
    <property type="term" value="C:membrane"/>
    <property type="evidence" value="ECO:0007669"/>
    <property type="project" value="UniProtKB-SubCell"/>
</dbReference>
<dbReference type="Proteomes" id="UP000451233">
    <property type="component" value="Unassembled WGS sequence"/>
</dbReference>
<proteinExistence type="inferred from homology"/>
<feature type="transmembrane region" description="Helical" evidence="6">
    <location>
        <begin position="128"/>
        <end position="146"/>
    </location>
</feature>
<evidence type="ECO:0000256" key="2">
    <source>
        <dbReference type="ARBA" id="ARBA00007362"/>
    </source>
</evidence>
<dbReference type="Pfam" id="PF00892">
    <property type="entry name" value="EamA"/>
    <property type="match status" value="2"/>
</dbReference>
<evidence type="ECO:0000313" key="9">
    <source>
        <dbReference type="Proteomes" id="UP000451233"/>
    </source>
</evidence>
<dbReference type="EMBL" id="WVHS01000003">
    <property type="protein sequence ID" value="MXV16592.1"/>
    <property type="molecule type" value="Genomic_DNA"/>
</dbReference>
<comment type="similarity">
    <text evidence="2">Belongs to the EamA transporter family.</text>
</comment>
<protein>
    <submittedName>
        <fullName evidence="8">EamA family transporter</fullName>
    </submittedName>
</protein>
<feature type="transmembrane region" description="Helical" evidence="6">
    <location>
        <begin position="41"/>
        <end position="61"/>
    </location>
</feature>
<dbReference type="PANTHER" id="PTHR32322">
    <property type="entry name" value="INNER MEMBRANE TRANSPORTER"/>
    <property type="match status" value="1"/>
</dbReference>
<feature type="transmembrane region" description="Helical" evidence="6">
    <location>
        <begin position="12"/>
        <end position="35"/>
    </location>
</feature>
<dbReference type="PANTHER" id="PTHR32322:SF2">
    <property type="entry name" value="EAMA DOMAIN-CONTAINING PROTEIN"/>
    <property type="match status" value="1"/>
</dbReference>
<keyword evidence="9" id="KW-1185">Reference proteome</keyword>
<feature type="transmembrane region" description="Helical" evidence="6">
    <location>
        <begin position="158"/>
        <end position="181"/>
    </location>
</feature>
<feature type="transmembrane region" description="Helical" evidence="6">
    <location>
        <begin position="262"/>
        <end position="279"/>
    </location>
</feature>
<comment type="subcellular location">
    <subcellularLocation>
        <location evidence="1">Membrane</location>
        <topology evidence="1">Multi-pass membrane protein</topology>
    </subcellularLocation>
</comment>
<feature type="transmembrane region" description="Helical" evidence="6">
    <location>
        <begin position="99"/>
        <end position="116"/>
    </location>
</feature>
<keyword evidence="4 6" id="KW-1133">Transmembrane helix</keyword>
<dbReference type="AlphaFoldDB" id="A0A7K1Y070"/>
<feature type="domain" description="EamA" evidence="7">
    <location>
        <begin position="14"/>
        <end position="145"/>
    </location>
</feature>
<evidence type="ECO:0000256" key="4">
    <source>
        <dbReference type="ARBA" id="ARBA00022989"/>
    </source>
</evidence>
<name>A0A7K1Y070_9SPHI</name>
<evidence type="ECO:0000256" key="6">
    <source>
        <dbReference type="SAM" id="Phobius"/>
    </source>
</evidence>
<dbReference type="InterPro" id="IPR037185">
    <property type="entry name" value="EmrE-like"/>
</dbReference>
<sequence length="319" mass="33954">MTPAAKPVSSVAVIVAFATVYIVWGSTYFFIRIAVHEIPPFLLGAIRFMASGLMMLAWCLVRKEDVFNRKTVLHASVSGFLMLFIGNGIVIWVEQHLPSALVAILVSAAPLWFVLLDKPKWRENFSSRNTIFGLLIGFAGVILLFYEKITAAIHGDAVQAGAGALALLMLGSATWAGGSLYSKYHQGDSSTTVTSAWQMLAAGIAFMPGSVIGKELGSFNAAAVPADAWLATAYLVVFGSIAGFSAYVWLLKVRSATQVSTYGYVNPVVAVILGVVFAGESITVIQVLGLAIILGSVLLINLSKYRGTKKAAKTQLSNG</sequence>
<feature type="transmembrane region" description="Helical" evidence="6">
    <location>
        <begin position="285"/>
        <end position="303"/>
    </location>
</feature>